<dbReference type="RefSeq" id="WP_020772998.1">
    <property type="nucleotide sequence ID" value="NZ_ANIK01000029.1"/>
</dbReference>
<evidence type="ECO:0000259" key="1">
    <source>
        <dbReference type="Pfam" id="PF07602"/>
    </source>
</evidence>
<dbReference type="EMBL" id="ANIK01000029">
    <property type="protein sequence ID" value="EMJ95825.1"/>
    <property type="molecule type" value="Genomic_DNA"/>
</dbReference>
<protein>
    <submittedName>
        <fullName evidence="2">PF07602 family protein</fullName>
    </submittedName>
</protein>
<dbReference type="AlphaFoldDB" id="M6DBA0"/>
<organism evidence="2 3">
    <name type="scientific">Leptospira alstonii serovar Sichuan str. 79601</name>
    <dbReference type="NCBI Taxonomy" id="1218565"/>
    <lineage>
        <taxon>Bacteria</taxon>
        <taxon>Pseudomonadati</taxon>
        <taxon>Spirochaetota</taxon>
        <taxon>Spirochaetia</taxon>
        <taxon>Leptospirales</taxon>
        <taxon>Leptospiraceae</taxon>
        <taxon>Leptospira</taxon>
    </lineage>
</organism>
<reference evidence="2 3" key="1">
    <citation type="submission" date="2013-01" db="EMBL/GenBank/DDBJ databases">
        <authorList>
            <person name="Harkins D.M."/>
            <person name="Durkin A.S."/>
            <person name="Brinkac L.M."/>
            <person name="Haft D.H."/>
            <person name="Selengut J.D."/>
            <person name="Sanka R."/>
            <person name="DePew J."/>
            <person name="Purushe J."/>
            <person name="Galloway R.L."/>
            <person name="Vinetz J.M."/>
            <person name="Sutton G.G."/>
            <person name="Nierman W.C."/>
            <person name="Fouts D.E."/>
        </authorList>
    </citation>
    <scope>NUCLEOTIDE SEQUENCE [LARGE SCALE GENOMIC DNA]</scope>
    <source>
        <strain evidence="2 3">79601</strain>
    </source>
</reference>
<feature type="domain" description="DUF1565" evidence="1">
    <location>
        <begin position="66"/>
        <end position="324"/>
    </location>
</feature>
<dbReference type="NCBIfam" id="NF047854">
    <property type="entry name" value="LIC10774_LIC10365_LIC10821_LIC11207_LIC11030_fam"/>
    <property type="match status" value="1"/>
</dbReference>
<accession>M6DBA0</accession>
<proteinExistence type="predicted"/>
<evidence type="ECO:0000313" key="2">
    <source>
        <dbReference type="EMBL" id="EMJ95825.1"/>
    </source>
</evidence>
<gene>
    <name evidence="2" type="ORF">LEP1GSC194_3373</name>
</gene>
<name>M6DBA0_9LEPT</name>
<dbReference type="Proteomes" id="UP000011988">
    <property type="component" value="Unassembled WGS sequence"/>
</dbReference>
<comment type="caution">
    <text evidence="2">The sequence shown here is derived from an EMBL/GenBank/DDBJ whole genome shotgun (WGS) entry which is preliminary data.</text>
</comment>
<dbReference type="PATRIC" id="fig|1218565.3.peg.1648"/>
<dbReference type="OrthoDB" id="345621at2"/>
<dbReference type="Pfam" id="PF07602">
    <property type="entry name" value="DUF1565"/>
    <property type="match status" value="1"/>
</dbReference>
<dbReference type="SUPFAM" id="SSF51126">
    <property type="entry name" value="Pectin lyase-like"/>
    <property type="match status" value="1"/>
</dbReference>
<dbReference type="InterPro" id="IPR011459">
    <property type="entry name" value="DUF1565"/>
</dbReference>
<dbReference type="InterPro" id="IPR012334">
    <property type="entry name" value="Pectin_lyas_fold"/>
</dbReference>
<evidence type="ECO:0000313" key="3">
    <source>
        <dbReference type="Proteomes" id="UP000011988"/>
    </source>
</evidence>
<dbReference type="PROSITE" id="PS51257">
    <property type="entry name" value="PROKAR_LIPOPROTEIN"/>
    <property type="match status" value="1"/>
</dbReference>
<sequence>MKQVFDIWIIALLLLGGCAEQGNGGQDVSTLLSLLSGKTSLDLTNNLQRSSAIVFSGITYYVDALHGSDSNTGITPSLPFKTITKAASLAVSGDGILVAAGAYNAALGEVFPIKIADGVTILGDEQSKGNTGGMYSYYSGSGTYGNPGPTFVQGGANLTSTVFYPTFVLGNNSVIGGFKITNPIQNSVAEAVLLRNVNEATVRKNTLTNNLAGGNGVYIYSRDAGGNHTIADNIITYNAVGIYEGIALLTSRVENNWINNNYYGIRTFDSKLDLGGGIRKSVGQNWLYCNAMYDIVVTPNLIENNWLPDLFAKNNTWDHKPPTVEISNPAMFADIYNENSLTNVHLDDSYLVAPSLCTP</sequence>
<dbReference type="Gene3D" id="2.160.20.10">
    <property type="entry name" value="Single-stranded right-handed beta-helix, Pectin lyase-like"/>
    <property type="match status" value="1"/>
</dbReference>
<dbReference type="InterPro" id="IPR011050">
    <property type="entry name" value="Pectin_lyase_fold/virulence"/>
</dbReference>